<evidence type="ECO:0000313" key="1">
    <source>
        <dbReference type="EMBL" id="CUQ67766.1"/>
    </source>
</evidence>
<sequence>MDLKSMCRGAVFVVAGAVLTTGCAIPHVPSRIVYEDPVNFVRLETDKTVLPEWPQGHFSHPATLGKEVLRAVLSGLKVQEHRIAPQQWIQGTAPIVPAFDEGEVALLSEQLAEGFEQAQYNERVTFYLSEPLTFFRRMVTSGGMYVRGKELHVILGNWKIIYGIPAYGMIYDRRYPMRPTAAKGFDLLFEPADAVIQQQSSLLDTLFANTKDELVIDLSKLAVSPPKTESVGPTSFHLFDSKTGENDHFDAKRRRDMRGTSLTAS</sequence>
<dbReference type="STRING" id="1715989.NITINOP_2794"/>
<evidence type="ECO:0008006" key="3">
    <source>
        <dbReference type="Google" id="ProtNLM"/>
    </source>
</evidence>
<dbReference type="OrthoDB" id="9779465at2"/>
<dbReference type="EMBL" id="LN885086">
    <property type="protein sequence ID" value="CUQ67766.1"/>
    <property type="molecule type" value="Genomic_DNA"/>
</dbReference>
<dbReference type="KEGG" id="nio:NITINOP_2794"/>
<gene>
    <name evidence="1" type="ORF">NITINOP_2794</name>
</gene>
<protein>
    <recommendedName>
        <fullName evidence="3">Lipoprotein</fullName>
    </recommendedName>
</protein>
<dbReference type="RefSeq" id="WP_158023414.1">
    <property type="nucleotide sequence ID" value="NZ_LN885086.1"/>
</dbReference>
<evidence type="ECO:0000313" key="2">
    <source>
        <dbReference type="Proteomes" id="UP000066284"/>
    </source>
</evidence>
<reference evidence="2" key="1">
    <citation type="submission" date="2015-09" db="EMBL/GenBank/DDBJ databases">
        <authorList>
            <person name="Daims H."/>
        </authorList>
    </citation>
    <scope>NUCLEOTIDE SEQUENCE [LARGE SCALE GENOMIC DNA]</scope>
</reference>
<keyword evidence="2" id="KW-1185">Reference proteome</keyword>
<dbReference type="PROSITE" id="PS51257">
    <property type="entry name" value="PROKAR_LIPOPROTEIN"/>
    <property type="match status" value="1"/>
</dbReference>
<dbReference type="AlphaFoldDB" id="A0A0S4KYW0"/>
<proteinExistence type="predicted"/>
<organism evidence="1 2">
    <name type="scientific">Candidatus Nitrospira inopinata</name>
    <dbReference type="NCBI Taxonomy" id="1715989"/>
    <lineage>
        <taxon>Bacteria</taxon>
        <taxon>Pseudomonadati</taxon>
        <taxon>Nitrospirota</taxon>
        <taxon>Nitrospiria</taxon>
        <taxon>Nitrospirales</taxon>
        <taxon>Nitrospiraceae</taxon>
        <taxon>Nitrospira</taxon>
    </lineage>
</organism>
<accession>A0A0S4KYW0</accession>
<name>A0A0S4KYW0_9BACT</name>
<dbReference type="Proteomes" id="UP000066284">
    <property type="component" value="Chromosome 1"/>
</dbReference>